<dbReference type="EMBL" id="LSRL02000003">
    <property type="protein sequence ID" value="TDG52619.1"/>
    <property type="molecule type" value="Genomic_DNA"/>
</dbReference>
<gene>
    <name evidence="2" type="ORF">AWZ03_000852</name>
</gene>
<accession>A0A484BUX8</accession>
<comment type="caution">
    <text evidence="2">The sequence shown here is derived from an EMBL/GenBank/DDBJ whole genome shotgun (WGS) entry which is preliminary data.</text>
</comment>
<evidence type="ECO:0000313" key="2">
    <source>
        <dbReference type="EMBL" id="TDG52619.1"/>
    </source>
</evidence>
<reference evidence="2 3" key="1">
    <citation type="journal article" date="2019" name="J. Hered.">
        <title>An Improved Genome Assembly for Drosophila navojoa, the Basal Species in the mojavensis Cluster.</title>
        <authorList>
            <person name="Vanderlinde T."/>
            <person name="Dupim E.G."/>
            <person name="Nazario-Yepiz N.O."/>
            <person name="Carvalho A.B."/>
        </authorList>
    </citation>
    <scope>NUCLEOTIDE SEQUENCE [LARGE SCALE GENOMIC DNA]</scope>
    <source>
        <strain evidence="2">Navoj_Jal97</strain>
        <tissue evidence="2">Whole organism</tissue>
    </source>
</reference>
<proteinExistence type="predicted"/>
<keyword evidence="3" id="KW-1185">Reference proteome</keyword>
<feature type="region of interest" description="Disordered" evidence="1">
    <location>
        <begin position="81"/>
        <end position="118"/>
    </location>
</feature>
<feature type="region of interest" description="Disordered" evidence="1">
    <location>
        <begin position="1"/>
        <end position="64"/>
    </location>
</feature>
<dbReference type="AlphaFoldDB" id="A0A484BUX8"/>
<evidence type="ECO:0000313" key="3">
    <source>
        <dbReference type="Proteomes" id="UP000295192"/>
    </source>
</evidence>
<organism evidence="2 3">
    <name type="scientific">Drosophila navojoa</name>
    <name type="common">Fruit fly</name>
    <dbReference type="NCBI Taxonomy" id="7232"/>
    <lineage>
        <taxon>Eukaryota</taxon>
        <taxon>Metazoa</taxon>
        <taxon>Ecdysozoa</taxon>
        <taxon>Arthropoda</taxon>
        <taxon>Hexapoda</taxon>
        <taxon>Insecta</taxon>
        <taxon>Pterygota</taxon>
        <taxon>Neoptera</taxon>
        <taxon>Endopterygota</taxon>
        <taxon>Diptera</taxon>
        <taxon>Brachycera</taxon>
        <taxon>Muscomorpha</taxon>
        <taxon>Ephydroidea</taxon>
        <taxon>Drosophilidae</taxon>
        <taxon>Drosophila</taxon>
    </lineage>
</organism>
<sequence>MRSEALTRSPAPPPAAHCTIRGAETNEAAQLVKRKAKRRQPEPQPQPQPQLDDGAQHQPVASPLERTCLTSDFVLAAAAAATTATTTATTTTTAAAATAETEATSAEAAATSSGLPGD</sequence>
<protein>
    <submittedName>
        <fullName evidence="2">Uncharacterized protein</fullName>
    </submittedName>
</protein>
<evidence type="ECO:0000256" key="1">
    <source>
        <dbReference type="SAM" id="MobiDB-lite"/>
    </source>
</evidence>
<dbReference type="Proteomes" id="UP000295192">
    <property type="component" value="Unassembled WGS sequence"/>
</dbReference>
<name>A0A484BUX8_DRONA</name>